<dbReference type="InterPro" id="IPR008939">
    <property type="entry name" value="Lytic_TGlycosylase_superhlx_U"/>
</dbReference>
<dbReference type="PANTHER" id="PTHR37423">
    <property type="entry name" value="SOLUBLE LYTIC MUREIN TRANSGLYCOSYLASE-RELATED"/>
    <property type="match status" value="1"/>
</dbReference>
<evidence type="ECO:0000313" key="6">
    <source>
        <dbReference type="EMBL" id="MXO67851.1"/>
    </source>
</evidence>
<gene>
    <name evidence="6" type="ORF">GRI72_03255</name>
</gene>
<reference evidence="6 7" key="1">
    <citation type="submission" date="2019-12" db="EMBL/GenBank/DDBJ databases">
        <title>Genomic-based taxomic classification of the family Erythrobacteraceae.</title>
        <authorList>
            <person name="Xu L."/>
        </authorList>
    </citation>
    <scope>NUCLEOTIDE SEQUENCE [LARGE SCALE GENOMIC DNA]</scope>
    <source>
        <strain evidence="6 7">H32</strain>
    </source>
</reference>
<feature type="domain" description="Transglycosylase SLT" evidence="5">
    <location>
        <begin position="498"/>
        <end position="597"/>
    </location>
</feature>
<feature type="chain" id="PRO_5046167499" evidence="4">
    <location>
        <begin position="29"/>
        <end position="657"/>
    </location>
</feature>
<evidence type="ECO:0000259" key="5">
    <source>
        <dbReference type="Pfam" id="PF01464"/>
    </source>
</evidence>
<dbReference type="EMBL" id="WTYO01000001">
    <property type="protein sequence ID" value="MXO67851.1"/>
    <property type="molecule type" value="Genomic_DNA"/>
</dbReference>
<evidence type="ECO:0000256" key="1">
    <source>
        <dbReference type="ARBA" id="ARBA00007734"/>
    </source>
</evidence>
<dbReference type="Proteomes" id="UP000444401">
    <property type="component" value="Unassembled WGS sequence"/>
</dbReference>
<feature type="signal peptide" evidence="4">
    <location>
        <begin position="1"/>
        <end position="28"/>
    </location>
</feature>
<evidence type="ECO:0000256" key="3">
    <source>
        <dbReference type="ARBA" id="ARBA00022729"/>
    </source>
</evidence>
<evidence type="ECO:0000256" key="2">
    <source>
        <dbReference type="ARBA" id="ARBA00009387"/>
    </source>
</evidence>
<proteinExistence type="inferred from homology"/>
<keyword evidence="3 4" id="KW-0732">Signal</keyword>
<protein>
    <submittedName>
        <fullName evidence="6">Transglycosylase SLT domain-containing protein</fullName>
    </submittedName>
</protein>
<accession>A0ABW9UV56</accession>
<dbReference type="InterPro" id="IPR008258">
    <property type="entry name" value="Transglycosylase_SLT_dom_1"/>
</dbReference>
<evidence type="ECO:0000313" key="7">
    <source>
        <dbReference type="Proteomes" id="UP000444401"/>
    </source>
</evidence>
<dbReference type="CDD" id="cd13401">
    <property type="entry name" value="Slt70-like"/>
    <property type="match status" value="1"/>
</dbReference>
<evidence type="ECO:0000256" key="4">
    <source>
        <dbReference type="SAM" id="SignalP"/>
    </source>
</evidence>
<name>A0ABW9UV56_9SPHN</name>
<organism evidence="6 7">
    <name type="scientific">Pelagerythrobacter marinus</name>
    <dbReference type="NCBI Taxonomy" id="538382"/>
    <lineage>
        <taxon>Bacteria</taxon>
        <taxon>Pseudomonadati</taxon>
        <taxon>Pseudomonadota</taxon>
        <taxon>Alphaproteobacteria</taxon>
        <taxon>Sphingomonadales</taxon>
        <taxon>Erythrobacteraceae</taxon>
        <taxon>Pelagerythrobacter</taxon>
    </lineage>
</organism>
<keyword evidence="7" id="KW-1185">Reference proteome</keyword>
<sequence length="657" mass="72161">MSSMTRISLYGLAFLASTVLSTSAPLVAQPDRVESARQQMVAAVPSQVGQAIDRWKFLTANDRMDFDSYAGFALAFPEFPRMDVIRGHAEEALERGAPSSEALVAYFDRNPPRSNPARARYALALAGLQRPEAFDVAREAWRGGDMSTPAEAYMLGLFGSRLSPEDHDARMAALLWQGKADAAARHMPNVSPAYRDLAMARLSILQGTDPAAAGLPVPAGARSDPGYVYNLARHYRSTGRLPQAIDLLASRPRFAGLPFDAQDYVTEALRIARGAGARPAAQIAAKVDDLFAPGADISGMSYRLRDDYTSLMWLGGTKALWTLGDGESAAPLFYRYGAAARTPQTRSKGFYWAGLASHRAGDAGEARRYWEMAAEYPEYFYGLLARERLGRPLPPFGTAPAARPTAEQRAAFRNNPLALAVRELARGRTDWRTERYFFTQLADWAQDAAEMQLVAELAQELRLPELAVVIGRAAPEKGIAGFERVGFPVVDQPAGTDFTIVHAIARQESEFDQDRVSHAGARGLMQLMPGTAREQAGMLSMSYNYGNLIADPEYNIRLGDAYFARMMDYYGGSYPLAIAAYNAGPGNVNKWLRANGDPRNGSVDWLRWIEEIPIFETKNYVQRVIENAVVYEAMHPDRVRYGGPKGVSRFLGKATPG</sequence>
<comment type="similarity">
    <text evidence="2">Belongs to the virb1 family.</text>
</comment>
<dbReference type="InterPro" id="IPR023346">
    <property type="entry name" value="Lysozyme-like_dom_sf"/>
</dbReference>
<dbReference type="Gene3D" id="1.25.20.10">
    <property type="entry name" value="Bacterial muramidases"/>
    <property type="match status" value="1"/>
</dbReference>
<comment type="caution">
    <text evidence="6">The sequence shown here is derived from an EMBL/GenBank/DDBJ whole genome shotgun (WGS) entry which is preliminary data.</text>
</comment>
<dbReference type="Pfam" id="PF01464">
    <property type="entry name" value="SLT"/>
    <property type="match status" value="1"/>
</dbReference>
<dbReference type="SUPFAM" id="SSF53955">
    <property type="entry name" value="Lysozyme-like"/>
    <property type="match status" value="1"/>
</dbReference>
<dbReference type="SUPFAM" id="SSF48435">
    <property type="entry name" value="Bacterial muramidases"/>
    <property type="match status" value="1"/>
</dbReference>
<dbReference type="PANTHER" id="PTHR37423:SF2">
    <property type="entry name" value="MEMBRANE-BOUND LYTIC MUREIN TRANSGLYCOSYLASE C"/>
    <property type="match status" value="1"/>
</dbReference>
<comment type="similarity">
    <text evidence="1">Belongs to the transglycosylase Slt family.</text>
</comment>
<dbReference type="Gene3D" id="1.10.530.10">
    <property type="match status" value="1"/>
</dbReference>